<comment type="function">
    <text evidence="2">Catalyzes the ATP-dependent phosphorylation of thiamine-monophosphate (TMP) to form thiamine-pyrophosphate (TPP), the active form of vitamin B1.</text>
</comment>
<evidence type="ECO:0000256" key="1">
    <source>
        <dbReference type="ARBA" id="ARBA00022977"/>
    </source>
</evidence>
<keyword evidence="2" id="KW-0547">Nucleotide-binding</keyword>
<dbReference type="InterPro" id="IPR036676">
    <property type="entry name" value="PurM-like_C_sf"/>
</dbReference>
<comment type="caution">
    <text evidence="5">The sequence shown here is derived from an EMBL/GenBank/DDBJ whole genome shotgun (WGS) entry which is preliminary data.</text>
</comment>
<dbReference type="CDD" id="cd02194">
    <property type="entry name" value="ThiL"/>
    <property type="match status" value="1"/>
</dbReference>
<comment type="similarity">
    <text evidence="2">Belongs to the thiamine-monophosphate kinase family.</text>
</comment>
<feature type="binding site" evidence="2">
    <location>
        <position position="51"/>
    </location>
    <ligand>
        <name>Mg(2+)</name>
        <dbReference type="ChEBI" id="CHEBI:18420"/>
        <label>1</label>
    </ligand>
</feature>
<name>A0A9D0YPG6_AQUAO</name>
<dbReference type="GO" id="GO:0000287">
    <property type="term" value="F:magnesium ion binding"/>
    <property type="evidence" value="ECO:0007669"/>
    <property type="project" value="UniProtKB-UniRule"/>
</dbReference>
<dbReference type="GO" id="GO:0009229">
    <property type="term" value="P:thiamine diphosphate biosynthetic process"/>
    <property type="evidence" value="ECO:0007669"/>
    <property type="project" value="UniProtKB-UniRule"/>
</dbReference>
<dbReference type="HAMAP" id="MF_02128">
    <property type="entry name" value="TMP_kinase"/>
    <property type="match status" value="1"/>
</dbReference>
<feature type="binding site" evidence="2">
    <location>
        <position position="35"/>
    </location>
    <ligand>
        <name>Mg(2+)</name>
        <dbReference type="ChEBI" id="CHEBI:18420"/>
        <label>3</label>
    </ligand>
</feature>
<dbReference type="GO" id="GO:0005524">
    <property type="term" value="F:ATP binding"/>
    <property type="evidence" value="ECO:0007669"/>
    <property type="project" value="UniProtKB-UniRule"/>
</dbReference>
<evidence type="ECO:0000313" key="5">
    <source>
        <dbReference type="EMBL" id="HIP98147.1"/>
    </source>
</evidence>
<comment type="miscellaneous">
    <text evidence="2">Reaction mechanism of ThiL seems to utilize a direct, inline transfer of the gamma-phosphate of ATP to TMP rather than a phosphorylated enzyme intermediate.</text>
</comment>
<dbReference type="InterPro" id="IPR036921">
    <property type="entry name" value="PurM-like_N_sf"/>
</dbReference>
<keyword evidence="1 2" id="KW-0784">Thiamine biosynthesis</keyword>
<comment type="pathway">
    <text evidence="2">Cofactor biosynthesis; thiamine diphosphate biosynthesis; thiamine diphosphate from thiamine phosphate: step 1/1.</text>
</comment>
<dbReference type="InterPro" id="IPR006283">
    <property type="entry name" value="ThiL-like"/>
</dbReference>
<dbReference type="Pfam" id="PF02769">
    <property type="entry name" value="AIRS_C"/>
    <property type="match status" value="1"/>
</dbReference>
<evidence type="ECO:0000259" key="3">
    <source>
        <dbReference type="Pfam" id="PF00586"/>
    </source>
</evidence>
<dbReference type="Pfam" id="PF00586">
    <property type="entry name" value="AIRS"/>
    <property type="match status" value="1"/>
</dbReference>
<accession>A0A9D0YPG6</accession>
<dbReference type="AlphaFoldDB" id="A0A9D0YPG6"/>
<dbReference type="EC" id="2.7.4.16" evidence="2"/>
<comment type="catalytic activity">
    <reaction evidence="2">
        <text>thiamine phosphate + ATP = thiamine diphosphate + ADP</text>
        <dbReference type="Rhea" id="RHEA:15913"/>
        <dbReference type="ChEBI" id="CHEBI:30616"/>
        <dbReference type="ChEBI" id="CHEBI:37575"/>
        <dbReference type="ChEBI" id="CHEBI:58937"/>
        <dbReference type="ChEBI" id="CHEBI:456216"/>
        <dbReference type="EC" id="2.7.4.16"/>
    </reaction>
</comment>
<feature type="binding site" evidence="2">
    <location>
        <begin position="126"/>
        <end position="127"/>
    </location>
    <ligand>
        <name>ATP</name>
        <dbReference type="ChEBI" id="CHEBI:30616"/>
    </ligand>
</feature>
<organism evidence="5 6">
    <name type="scientific">Aquifex aeolicus</name>
    <dbReference type="NCBI Taxonomy" id="63363"/>
    <lineage>
        <taxon>Bacteria</taxon>
        <taxon>Pseudomonadati</taxon>
        <taxon>Aquificota</taxon>
        <taxon>Aquificia</taxon>
        <taxon>Aquificales</taxon>
        <taxon>Aquificaceae</taxon>
        <taxon>Aquifex</taxon>
    </lineage>
</organism>
<dbReference type="Gene3D" id="3.90.650.10">
    <property type="entry name" value="PurM-like C-terminal domain"/>
    <property type="match status" value="1"/>
</dbReference>
<keyword evidence="2 5" id="KW-0418">Kinase</keyword>
<reference evidence="5" key="1">
    <citation type="journal article" date="2020" name="ISME J.">
        <title>Gammaproteobacteria mediating utilization of methyl-, sulfur- and petroleum organic compounds in deep ocean hydrothermal plumes.</title>
        <authorList>
            <person name="Zhou Z."/>
            <person name="Liu Y."/>
            <person name="Pan J."/>
            <person name="Cron B.R."/>
            <person name="Toner B.M."/>
            <person name="Anantharaman K."/>
            <person name="Breier J.A."/>
            <person name="Dick G.J."/>
            <person name="Li M."/>
        </authorList>
    </citation>
    <scope>NUCLEOTIDE SEQUENCE</scope>
    <source>
        <strain evidence="5">SZUA-1501</strain>
    </source>
</reference>
<feature type="binding site" evidence="2">
    <location>
        <position position="35"/>
    </location>
    <ligand>
        <name>Mg(2+)</name>
        <dbReference type="ChEBI" id="CHEBI:18420"/>
        <label>4</label>
    </ligand>
</feature>
<dbReference type="Proteomes" id="UP000606463">
    <property type="component" value="Unassembled WGS sequence"/>
</dbReference>
<dbReference type="InterPro" id="IPR010918">
    <property type="entry name" value="PurM-like_C_dom"/>
</dbReference>
<feature type="binding site" evidence="2">
    <location>
        <position position="310"/>
    </location>
    <ligand>
        <name>substrate</name>
    </ligand>
</feature>
<evidence type="ECO:0000256" key="2">
    <source>
        <dbReference type="HAMAP-Rule" id="MF_02128"/>
    </source>
</evidence>
<dbReference type="NCBIfam" id="TIGR01379">
    <property type="entry name" value="thiL"/>
    <property type="match status" value="1"/>
</dbReference>
<dbReference type="SUPFAM" id="SSF55326">
    <property type="entry name" value="PurM N-terminal domain-like"/>
    <property type="match status" value="1"/>
</dbReference>
<feature type="binding site" evidence="2">
    <location>
        <position position="266"/>
    </location>
    <ligand>
        <name>substrate</name>
    </ligand>
</feature>
<feature type="binding site" evidence="2">
    <location>
        <position position="217"/>
    </location>
    <ligand>
        <name>ATP</name>
        <dbReference type="ChEBI" id="CHEBI:30616"/>
    </ligand>
</feature>
<feature type="binding site" evidence="2">
    <location>
        <position position="150"/>
    </location>
    <ligand>
        <name>ATP</name>
        <dbReference type="ChEBI" id="CHEBI:30616"/>
    </ligand>
</feature>
<keyword evidence="2" id="KW-0067">ATP-binding</keyword>
<feature type="binding site" evidence="2">
    <location>
        <position position="58"/>
    </location>
    <ligand>
        <name>substrate</name>
    </ligand>
</feature>
<gene>
    <name evidence="2 5" type="primary">thiL</name>
    <name evidence="5" type="ORF">EYH37_02110</name>
</gene>
<dbReference type="Gene3D" id="3.30.1330.10">
    <property type="entry name" value="PurM-like, N-terminal domain"/>
    <property type="match status" value="1"/>
</dbReference>
<feature type="binding site" evidence="2">
    <location>
        <position position="218"/>
    </location>
    <ligand>
        <name>Mg(2+)</name>
        <dbReference type="ChEBI" id="CHEBI:18420"/>
        <label>5</label>
    </ligand>
</feature>
<evidence type="ECO:0000313" key="6">
    <source>
        <dbReference type="Proteomes" id="UP000606463"/>
    </source>
</evidence>
<dbReference type="PANTHER" id="PTHR30270">
    <property type="entry name" value="THIAMINE-MONOPHOSPHATE KINASE"/>
    <property type="match status" value="1"/>
</dbReference>
<feature type="binding site" evidence="2">
    <location>
        <position position="127"/>
    </location>
    <ligand>
        <name>Mg(2+)</name>
        <dbReference type="ChEBI" id="CHEBI:18420"/>
        <label>1</label>
    </ligand>
</feature>
<feature type="binding site" evidence="2">
    <location>
        <position position="215"/>
    </location>
    <ligand>
        <name>Mg(2+)</name>
        <dbReference type="ChEBI" id="CHEBI:18420"/>
        <label>3</label>
    </ligand>
</feature>
<sequence length="315" mass="35211">MERKEDKLGEFELIELLTGEIKNSDSSILRDFGDDTAFVRYGKEILLLTVDTLVEGVHFLRRYPPSAVGWKLVSVNVSDIASKGGKPLWGLITLALSPRVEIEYLRELYRGINSALKHYGFSLVGGNTTKGDKLCLDLSLIGVARRVVYRDTPKVGDKIYVSGTLGDSKAGLELLLENRKSYTHWEQRLIEKHLKPKARLDLAQAVEKFANASMDISDGFLADLRKMVKNYSAVVYTDKLPLSEELEIFCQHRGCNPLLYALEGGEDYQLLVCSDKELTPYGFSLVGEITAEGKGEIYTPDGRKLEAKGFDHLKS</sequence>
<feature type="binding site" evidence="2">
    <location>
        <position position="79"/>
    </location>
    <ligand>
        <name>Mg(2+)</name>
        <dbReference type="ChEBI" id="CHEBI:18420"/>
        <label>3</label>
    </ligand>
</feature>
<keyword evidence="2 5" id="KW-0808">Transferase</keyword>
<keyword evidence="2" id="KW-0460">Magnesium</keyword>
<keyword evidence="2" id="KW-0479">Metal-binding</keyword>
<dbReference type="SUPFAM" id="SSF56042">
    <property type="entry name" value="PurM C-terminal domain-like"/>
    <property type="match status" value="1"/>
</dbReference>
<feature type="binding site" evidence="2">
    <location>
        <position position="51"/>
    </location>
    <ligand>
        <name>Mg(2+)</name>
        <dbReference type="ChEBI" id="CHEBI:18420"/>
        <label>2</label>
    </ligand>
</feature>
<dbReference type="EMBL" id="DQVE01000022">
    <property type="protein sequence ID" value="HIP98147.1"/>
    <property type="molecule type" value="Genomic_DNA"/>
</dbReference>
<feature type="binding site" evidence="2">
    <location>
        <position position="79"/>
    </location>
    <ligand>
        <name>Mg(2+)</name>
        <dbReference type="ChEBI" id="CHEBI:18420"/>
        <label>4</label>
    </ligand>
</feature>
<protein>
    <recommendedName>
        <fullName evidence="2">Thiamine-monophosphate kinase</fullName>
        <shortName evidence="2">TMP kinase</shortName>
        <shortName evidence="2">Thiamine-phosphate kinase</shortName>
        <ecNumber evidence="2">2.7.4.16</ecNumber>
    </recommendedName>
</protein>
<evidence type="ECO:0000259" key="4">
    <source>
        <dbReference type="Pfam" id="PF02769"/>
    </source>
</evidence>
<feature type="binding site" evidence="2">
    <location>
        <position position="109"/>
    </location>
    <ligand>
        <name>ATP</name>
        <dbReference type="ChEBI" id="CHEBI:30616"/>
    </ligand>
</feature>
<feature type="binding site" evidence="2">
    <location>
        <position position="79"/>
    </location>
    <ligand>
        <name>Mg(2+)</name>
        <dbReference type="ChEBI" id="CHEBI:18420"/>
        <label>2</label>
    </ligand>
</feature>
<feature type="binding site" evidence="2">
    <location>
        <position position="49"/>
    </location>
    <ligand>
        <name>Mg(2+)</name>
        <dbReference type="ChEBI" id="CHEBI:18420"/>
        <label>4</label>
    </ligand>
</feature>
<feature type="domain" description="PurM-like N-terminal" evidence="3">
    <location>
        <begin position="33"/>
        <end position="143"/>
    </location>
</feature>
<feature type="domain" description="PurM-like C-terminal" evidence="4">
    <location>
        <begin position="154"/>
        <end position="277"/>
    </location>
</feature>
<dbReference type="InterPro" id="IPR016188">
    <property type="entry name" value="PurM-like_N"/>
</dbReference>
<comment type="caution">
    <text evidence="2">Lacks conserved residue(s) required for the propagation of feature annotation.</text>
</comment>
<dbReference type="GO" id="GO:0009228">
    <property type="term" value="P:thiamine biosynthetic process"/>
    <property type="evidence" value="ECO:0007669"/>
    <property type="project" value="UniProtKB-KW"/>
</dbReference>
<proteinExistence type="inferred from homology"/>
<dbReference type="GO" id="GO:0009030">
    <property type="term" value="F:thiamine-phosphate kinase activity"/>
    <property type="evidence" value="ECO:0007669"/>
    <property type="project" value="UniProtKB-UniRule"/>
</dbReference>
<dbReference type="PANTHER" id="PTHR30270:SF0">
    <property type="entry name" value="THIAMINE-MONOPHOSPHATE KINASE"/>
    <property type="match status" value="1"/>
</dbReference>
<dbReference type="PIRSF" id="PIRSF005303">
    <property type="entry name" value="Thiam_monoph_kin"/>
    <property type="match status" value="1"/>
</dbReference>